<feature type="transmembrane region" description="Helical" evidence="8">
    <location>
        <begin position="83"/>
        <end position="106"/>
    </location>
</feature>
<proteinExistence type="predicted"/>
<evidence type="ECO:0000313" key="11">
    <source>
        <dbReference type="Proteomes" id="UP000292693"/>
    </source>
</evidence>
<feature type="transmembrane region" description="Helical" evidence="8">
    <location>
        <begin position="459"/>
        <end position="479"/>
    </location>
</feature>
<dbReference type="PANTHER" id="PTHR33908:SF11">
    <property type="entry name" value="MEMBRANE PROTEIN"/>
    <property type="match status" value="1"/>
</dbReference>
<keyword evidence="6 8" id="KW-1133">Transmembrane helix</keyword>
<feature type="transmembrane region" description="Helical" evidence="8">
    <location>
        <begin position="372"/>
        <end position="392"/>
    </location>
</feature>
<accession>A0A8G1ZQI9</accession>
<evidence type="ECO:0000256" key="4">
    <source>
        <dbReference type="ARBA" id="ARBA00022679"/>
    </source>
</evidence>
<organism evidence="10 11">
    <name type="scientific">Streptomyces albidoflavus</name>
    <dbReference type="NCBI Taxonomy" id="1886"/>
    <lineage>
        <taxon>Bacteria</taxon>
        <taxon>Bacillati</taxon>
        <taxon>Actinomycetota</taxon>
        <taxon>Actinomycetes</taxon>
        <taxon>Kitasatosporales</taxon>
        <taxon>Streptomycetaceae</taxon>
        <taxon>Streptomyces</taxon>
        <taxon>Streptomyces albidoflavus group</taxon>
    </lineage>
</organism>
<dbReference type="InterPro" id="IPR050297">
    <property type="entry name" value="LipidA_mod_glycosyltrf_83"/>
</dbReference>
<feature type="transmembrane region" description="Helical" evidence="8">
    <location>
        <begin position="194"/>
        <end position="214"/>
    </location>
</feature>
<evidence type="ECO:0000256" key="7">
    <source>
        <dbReference type="ARBA" id="ARBA00023136"/>
    </source>
</evidence>
<protein>
    <submittedName>
        <fullName evidence="10">Glycosyltransferase</fullName>
    </submittedName>
</protein>
<name>A0A8G1ZQI9_9ACTN</name>
<sequence length="592" mass="62226">MPGAPARAPPTREAEPLARCVLTARQTTETTADGATVPIPGPGPRPASPWVWRTGAALTTLAALQQLALACGAPLPGRQPWPLLLAAAPLLWWGRTGLLAALAALPGPPPRLRARLTAIPPAALAAGVLGLAALLWAALQDHEPWIGHEESVYANKARSWTEGGPPAAGWGEYRPPGLPLLGTLALRLHADVGALRAVTLLLALAMLTVTYLVAARWTTPRRAVLTVLLVLCGLGFLRRLPEFLNDIGSTGLLLVVVYLLTRAQEHPGSRALLALPPFVLAAFYLRYGVAGNLAAILLAALTAYGARAWLARGRQLAVAGTVILAGLVPHFVHAIQVTGSPLGLVFWATSQAERQFVGDGLLYYLAIFPYRLAGDLGGVVMAAGFVAAYAAVRRLRRAGEPGPQTRRWAFLGLTSVLVFVLLGVATDGEPRFVYLPVVLLTVLGVQALARAAGEQRRRLLAGIGALALLTTAGTAQSVAHGAMPGPTGQARSTVPVARALAADGTPCLLVTGYEPESGWYSGCDAMTYRQYRAAGPPAPGTRVSFVRYERGRHQPGDPGLAKLTRGMERTVLRLPATGVLGEAHVVTVRVPD</sequence>
<dbReference type="GO" id="GO:0009103">
    <property type="term" value="P:lipopolysaccharide biosynthetic process"/>
    <property type="evidence" value="ECO:0007669"/>
    <property type="project" value="UniProtKB-ARBA"/>
</dbReference>
<evidence type="ECO:0000256" key="2">
    <source>
        <dbReference type="ARBA" id="ARBA00022475"/>
    </source>
</evidence>
<comment type="caution">
    <text evidence="10">The sequence shown here is derived from an EMBL/GenBank/DDBJ whole genome shotgun (WGS) entry which is preliminary data.</text>
</comment>
<feature type="domain" description="Glycosyltransferase RgtA/B/C/D-like" evidence="9">
    <location>
        <begin position="174"/>
        <end position="332"/>
    </location>
</feature>
<comment type="subcellular location">
    <subcellularLocation>
        <location evidence="1">Cell membrane</location>
        <topology evidence="1">Multi-pass membrane protein</topology>
    </subcellularLocation>
</comment>
<dbReference type="Pfam" id="PF13231">
    <property type="entry name" value="PMT_2"/>
    <property type="match status" value="1"/>
</dbReference>
<dbReference type="GO" id="GO:0016763">
    <property type="term" value="F:pentosyltransferase activity"/>
    <property type="evidence" value="ECO:0007669"/>
    <property type="project" value="TreeGrafter"/>
</dbReference>
<feature type="transmembrane region" description="Helical" evidence="8">
    <location>
        <begin position="118"/>
        <end position="139"/>
    </location>
</feature>
<feature type="transmembrane region" description="Helical" evidence="8">
    <location>
        <begin position="316"/>
        <end position="335"/>
    </location>
</feature>
<dbReference type="AlphaFoldDB" id="A0A8G1ZQI9"/>
<keyword evidence="2" id="KW-1003">Cell membrane</keyword>
<evidence type="ECO:0000256" key="3">
    <source>
        <dbReference type="ARBA" id="ARBA00022676"/>
    </source>
</evidence>
<keyword evidence="3" id="KW-0328">Glycosyltransferase</keyword>
<dbReference type="RefSeq" id="WP_030308556.1">
    <property type="nucleotide sequence ID" value="NZ_CP109235.1"/>
</dbReference>
<dbReference type="GO" id="GO:0005886">
    <property type="term" value="C:plasma membrane"/>
    <property type="evidence" value="ECO:0007669"/>
    <property type="project" value="UniProtKB-SubCell"/>
</dbReference>
<evidence type="ECO:0000259" key="9">
    <source>
        <dbReference type="Pfam" id="PF13231"/>
    </source>
</evidence>
<dbReference type="Proteomes" id="UP000292693">
    <property type="component" value="Unassembled WGS sequence"/>
</dbReference>
<evidence type="ECO:0000256" key="5">
    <source>
        <dbReference type="ARBA" id="ARBA00022692"/>
    </source>
</evidence>
<dbReference type="InterPro" id="IPR038731">
    <property type="entry name" value="RgtA/B/C-like"/>
</dbReference>
<keyword evidence="4 10" id="KW-0808">Transferase</keyword>
<feature type="transmembrane region" description="Helical" evidence="8">
    <location>
        <begin position="220"/>
        <end position="237"/>
    </location>
</feature>
<keyword evidence="7 8" id="KW-0472">Membrane</keyword>
<gene>
    <name evidence="10" type="ORF">C0Q92_18810</name>
</gene>
<feature type="transmembrane region" description="Helical" evidence="8">
    <location>
        <begin position="281"/>
        <end position="304"/>
    </location>
</feature>
<keyword evidence="5 8" id="KW-0812">Transmembrane</keyword>
<evidence type="ECO:0000256" key="6">
    <source>
        <dbReference type="ARBA" id="ARBA00022989"/>
    </source>
</evidence>
<evidence type="ECO:0000256" key="8">
    <source>
        <dbReference type="SAM" id="Phobius"/>
    </source>
</evidence>
<evidence type="ECO:0000256" key="1">
    <source>
        <dbReference type="ARBA" id="ARBA00004651"/>
    </source>
</evidence>
<evidence type="ECO:0000313" key="10">
    <source>
        <dbReference type="EMBL" id="RZE20742.1"/>
    </source>
</evidence>
<dbReference type="PANTHER" id="PTHR33908">
    <property type="entry name" value="MANNOSYLTRANSFERASE YKCB-RELATED"/>
    <property type="match status" value="1"/>
</dbReference>
<dbReference type="EMBL" id="PKLL01000023">
    <property type="protein sequence ID" value="RZE20742.1"/>
    <property type="molecule type" value="Genomic_DNA"/>
</dbReference>
<reference evidence="10 11" key="1">
    <citation type="submission" date="2017-12" db="EMBL/GenBank/DDBJ databases">
        <title>Population genomics insights into the ecological differentiation and adaptive evolution in streptomycetes.</title>
        <authorList>
            <person name="Li Y."/>
            <person name="Huang Y."/>
        </authorList>
    </citation>
    <scope>NUCLEOTIDE SEQUENCE [LARGE SCALE GENOMIC DNA]</scope>
    <source>
        <strain evidence="10 11">NBRC 100770</strain>
    </source>
</reference>
<feature type="transmembrane region" description="Helical" evidence="8">
    <location>
        <begin position="432"/>
        <end position="452"/>
    </location>
</feature>
<feature type="transmembrane region" description="Helical" evidence="8">
    <location>
        <begin position="408"/>
        <end position="426"/>
    </location>
</feature>